<organism evidence="1">
    <name type="scientific">Pseudomonas vlassakiae</name>
    <dbReference type="NCBI Taxonomy" id="485888"/>
    <lineage>
        <taxon>Bacteria</taxon>
        <taxon>Pseudomonadati</taxon>
        <taxon>Pseudomonadota</taxon>
        <taxon>Gammaproteobacteria</taxon>
        <taxon>Pseudomonadales</taxon>
        <taxon>Pseudomonadaceae</taxon>
        <taxon>Pseudomonas</taxon>
    </lineage>
</organism>
<name>A0A923GLQ8_9PSED</name>
<proteinExistence type="predicted"/>
<gene>
    <name evidence="2" type="ORF">HU738_017610</name>
    <name evidence="1" type="ORF">HU738_19205</name>
</gene>
<dbReference type="AlphaFoldDB" id="A0A923GLQ8"/>
<reference evidence="2" key="3">
    <citation type="submission" date="2021-06" db="EMBL/GenBank/DDBJ databases">
        <title>Updating the genus Pseudomonas: Description of 43 new species and partition of the Pseudomonas putida group.</title>
        <authorList>
            <person name="Girard L."/>
            <person name="Lood C."/>
            <person name="Vandamme P."/>
            <person name="Rokni-Zadeh H."/>
            <person name="Van Noort V."/>
            <person name="Hofte M."/>
            <person name="Lavigne R."/>
            <person name="De Mot R."/>
        </authorList>
    </citation>
    <scope>NUCLEOTIDE SEQUENCE</scope>
    <source>
        <strain evidence="2">RW4S2</strain>
    </source>
</reference>
<comment type="caution">
    <text evidence="1">The sequence shown here is derived from an EMBL/GenBank/DDBJ whole genome shotgun (WGS) entry which is preliminary data.</text>
</comment>
<evidence type="ECO:0000313" key="1">
    <source>
        <dbReference type="EMBL" id="MBC3472687.1"/>
    </source>
</evidence>
<protein>
    <submittedName>
        <fullName evidence="1">Uncharacterized protein</fullName>
    </submittedName>
</protein>
<dbReference type="Proteomes" id="UP000628137">
    <property type="component" value="Unassembled WGS sequence"/>
</dbReference>
<reference evidence="1" key="2">
    <citation type="submission" date="2020-07" db="EMBL/GenBank/DDBJ databases">
        <authorList>
            <person name="Lood C."/>
            <person name="Girard L."/>
        </authorList>
    </citation>
    <scope>NUCLEOTIDE SEQUENCE</scope>
    <source>
        <strain evidence="1">RW4S2</strain>
    </source>
</reference>
<dbReference type="RefSeq" id="WP_186603689.1">
    <property type="nucleotide sequence ID" value="NZ_JABWRP020000013.1"/>
</dbReference>
<evidence type="ECO:0000313" key="3">
    <source>
        <dbReference type="Proteomes" id="UP000628137"/>
    </source>
</evidence>
<sequence>MEWVVLLGLVGKGQDDQVFVSLVSALGEKPQVSMSPSVRDDLEDRTVYQKFLKNGIELGFRARRLNQIHLFVQRHEGYSRFTGEVLDLPAHLWTRDKLVKALGKPNAHGGDKMDGLLGYIRPWLRYEKVGVAFHAEFSQDGRLWKFTLMLE</sequence>
<keyword evidence="3" id="KW-1185">Reference proteome</keyword>
<evidence type="ECO:0000313" key="2">
    <source>
        <dbReference type="EMBL" id="MBV4542866.1"/>
    </source>
</evidence>
<accession>A0A923GLQ8</accession>
<dbReference type="EMBL" id="JABWRP020000013">
    <property type="protein sequence ID" value="MBV4542866.1"/>
    <property type="molecule type" value="Genomic_DNA"/>
</dbReference>
<dbReference type="EMBL" id="JABWRP010000017">
    <property type="protein sequence ID" value="MBC3472687.1"/>
    <property type="molecule type" value="Genomic_DNA"/>
</dbReference>
<reference evidence="1 3" key="1">
    <citation type="journal article" date="2020" name="Microorganisms">
        <title>Reliable Identification of Environmental Pseudomonas Isolates Using the rpoD Gene.</title>
        <authorList>
            <consortium name="The Broad Institute Genome Sequencing Platform"/>
            <person name="Girard L."/>
            <person name="Lood C."/>
            <person name="Rokni-Zadeh H."/>
            <person name="van Noort V."/>
            <person name="Lavigne R."/>
            <person name="De Mot R."/>
        </authorList>
    </citation>
    <scope>NUCLEOTIDE SEQUENCE</scope>
    <source>
        <strain evidence="1 3">RW4S2</strain>
    </source>
</reference>